<organism evidence="4 5">
    <name type="scientific">Nicotiana attenuata</name>
    <name type="common">Coyote tobacco</name>
    <dbReference type="NCBI Taxonomy" id="49451"/>
    <lineage>
        <taxon>Eukaryota</taxon>
        <taxon>Viridiplantae</taxon>
        <taxon>Streptophyta</taxon>
        <taxon>Embryophyta</taxon>
        <taxon>Tracheophyta</taxon>
        <taxon>Spermatophyta</taxon>
        <taxon>Magnoliopsida</taxon>
        <taxon>eudicotyledons</taxon>
        <taxon>Gunneridae</taxon>
        <taxon>Pentapetalae</taxon>
        <taxon>asterids</taxon>
        <taxon>lamiids</taxon>
        <taxon>Solanales</taxon>
        <taxon>Solanaceae</taxon>
        <taxon>Nicotianoideae</taxon>
        <taxon>Nicotianeae</taxon>
        <taxon>Nicotiana</taxon>
    </lineage>
</organism>
<comment type="caution">
    <text evidence="4">The sequence shown here is derived from an EMBL/GenBank/DDBJ whole genome shotgun (WGS) entry which is preliminary data.</text>
</comment>
<dbReference type="InterPro" id="IPR001461">
    <property type="entry name" value="Aspartic_peptidase_A1"/>
</dbReference>
<dbReference type="Gramene" id="OIT28474">
    <property type="protein sequence ID" value="OIT28474"/>
    <property type="gene ID" value="A4A49_59614"/>
</dbReference>
<dbReference type="Pfam" id="PF14543">
    <property type="entry name" value="TAXi_N"/>
    <property type="match status" value="1"/>
</dbReference>
<reference evidence="4" key="1">
    <citation type="submission" date="2016-11" db="EMBL/GenBank/DDBJ databases">
        <title>The genome of Nicotiana attenuata.</title>
        <authorList>
            <person name="Xu S."/>
            <person name="Brockmoeller T."/>
            <person name="Gaquerel E."/>
            <person name="Navarro A."/>
            <person name="Kuhl H."/>
            <person name="Gase K."/>
            <person name="Ling Z."/>
            <person name="Zhou W."/>
            <person name="Kreitzer C."/>
            <person name="Stanke M."/>
            <person name="Tang H."/>
            <person name="Lyons E."/>
            <person name="Pandey P."/>
            <person name="Pandey S.P."/>
            <person name="Timmermann B."/>
            <person name="Baldwin I.T."/>
        </authorList>
    </citation>
    <scope>NUCLEOTIDE SEQUENCE [LARGE SCALE GENOMIC DNA]</scope>
    <source>
        <strain evidence="4">UT</strain>
    </source>
</reference>
<dbReference type="InterPro" id="IPR032799">
    <property type="entry name" value="TAXi_C"/>
</dbReference>
<dbReference type="SUPFAM" id="SSF50630">
    <property type="entry name" value="Acid proteases"/>
    <property type="match status" value="1"/>
</dbReference>
<dbReference type="InterPro" id="IPR032861">
    <property type="entry name" value="TAXi_N"/>
</dbReference>
<evidence type="ECO:0000313" key="5">
    <source>
        <dbReference type="Proteomes" id="UP000187609"/>
    </source>
</evidence>
<dbReference type="InterPro" id="IPR021109">
    <property type="entry name" value="Peptidase_aspartic_dom_sf"/>
</dbReference>
<keyword evidence="5" id="KW-1185">Reference proteome</keyword>
<dbReference type="GO" id="GO:0006508">
    <property type="term" value="P:proteolysis"/>
    <property type="evidence" value="ECO:0007669"/>
    <property type="project" value="UniProtKB-KW"/>
</dbReference>
<feature type="active site" evidence="2">
    <location>
        <position position="372"/>
    </location>
</feature>
<dbReference type="SMR" id="A0A314KHW1"/>
<dbReference type="Pfam" id="PF14541">
    <property type="entry name" value="TAXi_C"/>
    <property type="match status" value="1"/>
</dbReference>
<keyword evidence="4" id="KW-0645">Protease</keyword>
<dbReference type="PROSITE" id="PS51767">
    <property type="entry name" value="PEPTIDASE_A1"/>
    <property type="match status" value="1"/>
</dbReference>
<dbReference type="Proteomes" id="UP000187609">
    <property type="component" value="Unassembled WGS sequence"/>
</dbReference>
<dbReference type="PANTHER" id="PTHR13683:SF630">
    <property type="entry name" value="PROTEIN ASPARTIC PROTEASE IN GUARD CELL 1-LIKE"/>
    <property type="match status" value="1"/>
</dbReference>
<proteinExistence type="inferred from homology"/>
<accession>A0A314KHW1</accession>
<dbReference type="EMBL" id="MJEQ01002051">
    <property type="protein sequence ID" value="OIT28474.1"/>
    <property type="molecule type" value="Genomic_DNA"/>
</dbReference>
<feature type="domain" description="Peptidase A1" evidence="3">
    <location>
        <begin position="139"/>
        <end position="491"/>
    </location>
</feature>
<evidence type="ECO:0000259" key="3">
    <source>
        <dbReference type="PROSITE" id="PS51767"/>
    </source>
</evidence>
<evidence type="ECO:0000313" key="4">
    <source>
        <dbReference type="EMBL" id="OIT28474.1"/>
    </source>
</evidence>
<gene>
    <name evidence="4" type="primary">ASPG1_0</name>
    <name evidence="4" type="ORF">A4A49_59614</name>
</gene>
<dbReference type="Gene3D" id="2.40.70.10">
    <property type="entry name" value="Acid Proteases"/>
    <property type="match status" value="2"/>
</dbReference>
<sequence>MENLLHIHLLTSTIFSILFVVLGNETFLSPLNSTYIKQAKEKFMSLDPSKISDPPMPSYTFTLYNRDVLEKSKFKDYDSLLTSRLARCHARASYLSSFFEDDNNIKEGANLTWQDDAQGGKIREKVPKTTGTYYANGEYVASFLLGSDEVRSFLLIDSGSDLVWWQCGPCEANKCYKQNQPLYDSTTSKTFRKVDCIRRGSSCMIEDPTLRCDQNSRECRYNFTYTDGSRTKGFLADDVITFVLDQRPVRVTFGCGKDQIGERNFTGTYSGIAGLGRRVNSLKVGGYSLPSQFGASLFSMCLPSFYSRKGSTISFHKTPWPRATSAKLLPNYRYPTLHFVNLYKVFINDKAVPVKPSWWRFKRDMSGGVVLDTGTTFTRFPNDFYVIFRYCIGAEVRDIPMVEGPIGPFDTCYKEDPNGRNLYFPVVKLYFGSEDPRTMLLLAQKRVVVHFRGHYCLAFLGWNSDVSLLGNNQLQGVGLTFDTLASTLSFDIDACD</sequence>
<evidence type="ECO:0000256" key="2">
    <source>
        <dbReference type="PIRSR" id="PIRSR601461-1"/>
    </source>
</evidence>
<dbReference type="AlphaFoldDB" id="A0A314KHW1"/>
<dbReference type="InterPro" id="IPR033121">
    <property type="entry name" value="PEPTIDASE_A1"/>
</dbReference>
<name>A0A314KHW1_NICAT</name>
<evidence type="ECO:0000256" key="1">
    <source>
        <dbReference type="ARBA" id="ARBA00007447"/>
    </source>
</evidence>
<feature type="active site" evidence="2">
    <location>
        <position position="157"/>
    </location>
</feature>
<dbReference type="PANTHER" id="PTHR13683">
    <property type="entry name" value="ASPARTYL PROTEASES"/>
    <property type="match status" value="1"/>
</dbReference>
<keyword evidence="4" id="KW-0378">Hydrolase</keyword>
<protein>
    <submittedName>
        <fullName evidence="4">Protein aspartic protease in guard cell 1</fullName>
    </submittedName>
</protein>
<comment type="similarity">
    <text evidence="1">Belongs to the peptidase A1 family.</text>
</comment>
<dbReference type="GO" id="GO:0004190">
    <property type="term" value="F:aspartic-type endopeptidase activity"/>
    <property type="evidence" value="ECO:0007669"/>
    <property type="project" value="InterPro"/>
</dbReference>